<dbReference type="SUPFAM" id="SSF56436">
    <property type="entry name" value="C-type lectin-like"/>
    <property type="match status" value="1"/>
</dbReference>
<gene>
    <name evidence="3" type="ORF">Cco03nite_56990</name>
</gene>
<keyword evidence="4" id="KW-1185">Reference proteome</keyword>
<dbReference type="EMBL" id="BONI01000056">
    <property type="protein sequence ID" value="GIG08999.1"/>
    <property type="molecule type" value="Genomic_DNA"/>
</dbReference>
<dbReference type="Pfam" id="PF03781">
    <property type="entry name" value="FGE-sulfatase"/>
    <property type="match status" value="1"/>
</dbReference>
<dbReference type="Gene3D" id="3.90.1580.10">
    <property type="entry name" value="paralog of FGE (formylglycine-generating enzyme)"/>
    <property type="match status" value="1"/>
</dbReference>
<dbReference type="GO" id="GO:0120147">
    <property type="term" value="F:formylglycine-generating oxidase activity"/>
    <property type="evidence" value="ECO:0007669"/>
    <property type="project" value="TreeGrafter"/>
</dbReference>
<dbReference type="InterPro" id="IPR051043">
    <property type="entry name" value="Sulfatase_Mod_Factor_Kinase"/>
</dbReference>
<name>A0A8J3L0K1_9ACTN</name>
<evidence type="ECO:0000256" key="1">
    <source>
        <dbReference type="SAM" id="MobiDB-lite"/>
    </source>
</evidence>
<evidence type="ECO:0000313" key="3">
    <source>
        <dbReference type="EMBL" id="GIG08999.1"/>
    </source>
</evidence>
<organism evidence="3 4">
    <name type="scientific">Catellatospora coxensis</name>
    <dbReference type="NCBI Taxonomy" id="310354"/>
    <lineage>
        <taxon>Bacteria</taxon>
        <taxon>Bacillati</taxon>
        <taxon>Actinomycetota</taxon>
        <taxon>Actinomycetes</taxon>
        <taxon>Micromonosporales</taxon>
        <taxon>Micromonosporaceae</taxon>
        <taxon>Catellatospora</taxon>
    </lineage>
</organism>
<reference evidence="3 4" key="1">
    <citation type="submission" date="2021-01" db="EMBL/GenBank/DDBJ databases">
        <title>Whole genome shotgun sequence of Catellatospora coxensis NBRC 107359.</title>
        <authorList>
            <person name="Komaki H."/>
            <person name="Tamura T."/>
        </authorList>
    </citation>
    <scope>NUCLEOTIDE SEQUENCE [LARGE SCALE GENOMIC DNA]</scope>
    <source>
        <strain evidence="3 4">NBRC 107359</strain>
    </source>
</reference>
<dbReference type="Proteomes" id="UP000630887">
    <property type="component" value="Unassembled WGS sequence"/>
</dbReference>
<dbReference type="PANTHER" id="PTHR23150:SF19">
    <property type="entry name" value="FORMYLGLYCINE-GENERATING ENZYME"/>
    <property type="match status" value="1"/>
</dbReference>
<comment type="caution">
    <text evidence="3">The sequence shown here is derived from an EMBL/GenBank/DDBJ whole genome shotgun (WGS) entry which is preliminary data.</text>
</comment>
<dbReference type="PANTHER" id="PTHR23150">
    <property type="entry name" value="SULFATASE MODIFYING FACTOR 1, 2"/>
    <property type="match status" value="1"/>
</dbReference>
<dbReference type="InterPro" id="IPR005532">
    <property type="entry name" value="SUMF_dom"/>
</dbReference>
<accession>A0A8J3L0K1</accession>
<feature type="domain" description="Sulfatase-modifying factor enzyme-like" evidence="2">
    <location>
        <begin position="23"/>
        <end position="324"/>
    </location>
</feature>
<dbReference type="InterPro" id="IPR016187">
    <property type="entry name" value="CTDL_fold"/>
</dbReference>
<feature type="region of interest" description="Disordered" evidence="1">
    <location>
        <begin position="1"/>
        <end position="24"/>
    </location>
</feature>
<evidence type="ECO:0000313" key="4">
    <source>
        <dbReference type="Proteomes" id="UP000630887"/>
    </source>
</evidence>
<dbReference type="InterPro" id="IPR042095">
    <property type="entry name" value="SUMF_sf"/>
</dbReference>
<dbReference type="AlphaFoldDB" id="A0A8J3L0K1"/>
<protein>
    <recommendedName>
        <fullName evidence="2">Sulfatase-modifying factor enzyme-like domain-containing protein</fullName>
    </recommendedName>
</protein>
<proteinExistence type="predicted"/>
<evidence type="ECO:0000259" key="2">
    <source>
        <dbReference type="Pfam" id="PF03781"/>
    </source>
</evidence>
<sequence>MSGPLTLTRPGRDGEAPGPPPRPGMVWLPGGTFRMGSDAHYPEEAPAHRSRVGGFWIDRHQVTNRRFAEFVRQTGHVTVAETAPDPADYPGADPSLLVPASVVFVKPRHRVDLRDVRHWWQLLPGAHWRRPYGPGSDLRGLDDHPVVHVAWADVAAYAAWAGGDLPTEAEWEYAASGGASDPAEYAWGDELTPGGEHLANVWQGEFPVLNLAADGYERTSPVGSFPPNAFGLSDMIGNVWEWTSDWYGPHEPAGQQACCAPARPRGDAERASCDPATPEVRIPRRVSKGGSFLCAPNYCRRYRPAARMPQAVDTSTCHLGFRLVIRPDARP</sequence>